<feature type="transmembrane region" description="Helical" evidence="1">
    <location>
        <begin position="43"/>
        <end position="66"/>
    </location>
</feature>
<name>A0A5E9PH75_9GAMM</name>
<evidence type="ECO:0000313" key="3">
    <source>
        <dbReference type="Proteomes" id="UP000297445"/>
    </source>
</evidence>
<reference evidence="2 3" key="1">
    <citation type="submission" date="2019-03" db="EMBL/GenBank/DDBJ databases">
        <title>Draft genome sequence of an environmental Acinetobacter seifertii from Brazil.</title>
        <authorList>
            <person name="Furlan J.P.R."/>
            <person name="Stehling E.G."/>
        </authorList>
    </citation>
    <scope>NUCLEOTIDE SEQUENCE [LARGE SCALE GENOMIC DNA]</scope>
    <source>
        <strain evidence="2 3">SAb133</strain>
    </source>
</reference>
<protein>
    <recommendedName>
        <fullName evidence="4">DUF2975 domain-containing protein</fullName>
    </recommendedName>
</protein>
<dbReference type="Proteomes" id="UP000297445">
    <property type="component" value="Unassembled WGS sequence"/>
</dbReference>
<dbReference type="AlphaFoldDB" id="A0A5E9PH75"/>
<accession>A0A5E9PH75</accession>
<evidence type="ECO:0000256" key="1">
    <source>
        <dbReference type="SAM" id="Phobius"/>
    </source>
</evidence>
<keyword evidence="1" id="KW-0472">Membrane</keyword>
<dbReference type="EMBL" id="SNSA01000004">
    <property type="protein sequence ID" value="TEU27600.1"/>
    <property type="molecule type" value="Genomic_DNA"/>
</dbReference>
<organism evidence="2 3">
    <name type="scientific">Acinetobacter seifertii</name>
    <dbReference type="NCBI Taxonomy" id="1530123"/>
    <lineage>
        <taxon>Bacteria</taxon>
        <taxon>Pseudomonadati</taxon>
        <taxon>Pseudomonadota</taxon>
        <taxon>Gammaproteobacteria</taxon>
        <taxon>Moraxellales</taxon>
        <taxon>Moraxellaceae</taxon>
        <taxon>Acinetobacter</taxon>
        <taxon>Acinetobacter calcoaceticus/baumannii complex</taxon>
    </lineage>
</organism>
<dbReference type="RefSeq" id="WP_134262544.1">
    <property type="nucleotide sequence ID" value="NZ_SNSA01000004.1"/>
</dbReference>
<gene>
    <name evidence="2" type="ORF">E2R16_09640</name>
</gene>
<feature type="transmembrane region" description="Helical" evidence="1">
    <location>
        <begin position="112"/>
        <end position="134"/>
    </location>
</feature>
<keyword evidence="1" id="KW-0812">Transmembrane</keyword>
<keyword evidence="1" id="KW-1133">Transmembrane helix</keyword>
<feature type="transmembrane region" description="Helical" evidence="1">
    <location>
        <begin position="87"/>
        <end position="106"/>
    </location>
</feature>
<comment type="caution">
    <text evidence="2">The sequence shown here is derived from an EMBL/GenBank/DDBJ whole genome shotgun (WGS) entry which is preliminary data.</text>
</comment>
<evidence type="ECO:0008006" key="4">
    <source>
        <dbReference type="Google" id="ProtNLM"/>
    </source>
</evidence>
<proteinExistence type="predicted"/>
<evidence type="ECO:0000313" key="2">
    <source>
        <dbReference type="EMBL" id="TEU27600.1"/>
    </source>
</evidence>
<feature type="transmembrane region" description="Helical" evidence="1">
    <location>
        <begin position="12"/>
        <end position="31"/>
    </location>
</feature>
<sequence>MFKVSFIKHSKVYATALFITLILIVLQFLFPQHELVKTYFIELTFSSISAVIGCIALITKFLLNILKIEISNSAKKFINFFINKISYCYIAIFGFCTAMMIANIISENYKLAMLYLILGLFGLIYSSATVFLNVKLEIHGYST</sequence>